<evidence type="ECO:0000259" key="5">
    <source>
        <dbReference type="PROSITE" id="PS50850"/>
    </source>
</evidence>
<dbReference type="InterPro" id="IPR050327">
    <property type="entry name" value="Proton-linked_MCT"/>
</dbReference>
<dbReference type="Proteomes" id="UP000809789">
    <property type="component" value="Unassembled WGS sequence"/>
</dbReference>
<feature type="transmembrane region" description="Helical" evidence="4">
    <location>
        <begin position="544"/>
        <end position="564"/>
    </location>
</feature>
<feature type="domain" description="Major facilitator superfamily (MFS) profile" evidence="5">
    <location>
        <begin position="148"/>
        <end position="571"/>
    </location>
</feature>
<feature type="region of interest" description="Disordered" evidence="3">
    <location>
        <begin position="87"/>
        <end position="114"/>
    </location>
</feature>
<dbReference type="EMBL" id="JAESVG020000002">
    <property type="protein sequence ID" value="KAG8630824.1"/>
    <property type="molecule type" value="Genomic_DNA"/>
</dbReference>
<feature type="transmembrane region" description="Helical" evidence="4">
    <location>
        <begin position="193"/>
        <end position="211"/>
    </location>
</feature>
<dbReference type="PANTHER" id="PTHR11360:SF234">
    <property type="entry name" value="MFS-TYPE TRANSPORTER DBAD-RELATED"/>
    <property type="match status" value="1"/>
</dbReference>
<keyword evidence="4" id="KW-0472">Membrane</keyword>
<feature type="transmembrane region" description="Helical" evidence="4">
    <location>
        <begin position="447"/>
        <end position="466"/>
    </location>
</feature>
<feature type="transmembrane region" description="Helical" evidence="4">
    <location>
        <begin position="150"/>
        <end position="173"/>
    </location>
</feature>
<evidence type="ECO:0000313" key="6">
    <source>
        <dbReference type="EMBL" id="KAG8630824.1"/>
    </source>
</evidence>
<dbReference type="SUPFAM" id="SSF103473">
    <property type="entry name" value="MFS general substrate transporter"/>
    <property type="match status" value="1"/>
</dbReference>
<feature type="transmembrane region" description="Helical" evidence="4">
    <location>
        <begin position="218"/>
        <end position="238"/>
    </location>
</feature>
<dbReference type="InterPro" id="IPR020846">
    <property type="entry name" value="MFS_dom"/>
</dbReference>
<evidence type="ECO:0000256" key="3">
    <source>
        <dbReference type="SAM" id="MobiDB-lite"/>
    </source>
</evidence>
<organism evidence="6 7">
    <name type="scientific">Elsinoe batatas</name>
    <dbReference type="NCBI Taxonomy" id="2601811"/>
    <lineage>
        <taxon>Eukaryota</taxon>
        <taxon>Fungi</taxon>
        <taxon>Dikarya</taxon>
        <taxon>Ascomycota</taxon>
        <taxon>Pezizomycotina</taxon>
        <taxon>Dothideomycetes</taxon>
        <taxon>Dothideomycetidae</taxon>
        <taxon>Myriangiales</taxon>
        <taxon>Elsinoaceae</taxon>
        <taxon>Elsinoe</taxon>
    </lineage>
</organism>
<name>A0A8K0PMA3_9PEZI</name>
<comment type="subcellular location">
    <subcellularLocation>
        <location evidence="1">Membrane</location>
        <topology evidence="1">Multi-pass membrane protein</topology>
    </subcellularLocation>
</comment>
<dbReference type="Pfam" id="PF07690">
    <property type="entry name" value="MFS_1"/>
    <property type="match status" value="1"/>
</dbReference>
<feature type="region of interest" description="Disordered" evidence="3">
    <location>
        <begin position="1"/>
        <end position="45"/>
    </location>
</feature>
<feature type="transmembrane region" description="Helical" evidence="4">
    <location>
        <begin position="244"/>
        <end position="270"/>
    </location>
</feature>
<feature type="transmembrane region" description="Helical" evidence="4">
    <location>
        <begin position="356"/>
        <end position="376"/>
    </location>
</feature>
<comment type="similarity">
    <text evidence="2">Belongs to the major facilitator superfamily. Monocarboxylate porter (TC 2.A.1.13) family.</text>
</comment>
<feature type="transmembrane region" description="Helical" evidence="4">
    <location>
        <begin position="312"/>
        <end position="336"/>
    </location>
</feature>
<dbReference type="InterPro" id="IPR011701">
    <property type="entry name" value="MFS"/>
</dbReference>
<evidence type="ECO:0000256" key="4">
    <source>
        <dbReference type="SAM" id="Phobius"/>
    </source>
</evidence>
<feature type="transmembrane region" description="Helical" evidence="4">
    <location>
        <begin position="417"/>
        <end position="435"/>
    </location>
</feature>
<gene>
    <name evidence="6" type="ORF">KVT40_002443</name>
</gene>
<evidence type="ECO:0000256" key="1">
    <source>
        <dbReference type="ARBA" id="ARBA00004141"/>
    </source>
</evidence>
<feature type="transmembrane region" description="Helical" evidence="4">
    <location>
        <begin position="472"/>
        <end position="492"/>
    </location>
</feature>
<dbReference type="Gene3D" id="1.20.1250.20">
    <property type="entry name" value="MFS general substrate transporter like domains"/>
    <property type="match status" value="1"/>
</dbReference>
<feature type="transmembrane region" description="Helical" evidence="4">
    <location>
        <begin position="504"/>
        <end position="529"/>
    </location>
</feature>
<sequence length="586" mass="63678">MKETSDGNSTQNGLDDTGEVGPGHLQPIHHSSASFPFHRQMAPSPDTIIPTRVPEQLGRHKSQGQKLEIITEDSADPAGSSAFLKDKMSNAREANPNSRRGQTIKEPVSPDTSSVIPKDEVIIRLNSSETQSNHWSSSTIKESRQRWVQAFACSLFFMNNWGLSSSFGVYQAYYQLPNASPSLSTQGHSPSTISWIGTTQAALTLIIGILSGPLFDKGFFYCIIVPASALMSGTFMALSVSTKYWHILLAQGVLQGVCSGMLYIPSIAIIPHYFNDRERGRALGLVTAGAPIGGMVYPIVFRSLIERHGFAWATRIVGFIVLGTLGGACLLLKPIVRPKEQVSLRSVGNMVKDAPYLSFLAAAFLLFCAMLVPYVFCATYSVTVIDGISMTTFYEDSDARNISLDAANSLSAVRDRAFYTVIILNGANFFGRLVPASLSDLGFPSEIMLGISTLVMGVLSFLWILITTRAWYTAFLVAYGFASGTLSTLPPIALRDLRPNTNLFATSIGIVYLCAGLGILVGTPVAALLNKYSSVSYPYLASQVWVGGFMFTGTVCVFYSGIYIQRRRRSRFVSNIGLFAIESPPT</sequence>
<dbReference type="AlphaFoldDB" id="A0A8K0PMA3"/>
<dbReference type="PANTHER" id="PTHR11360">
    <property type="entry name" value="MONOCARBOXYLATE TRANSPORTER"/>
    <property type="match status" value="1"/>
</dbReference>
<evidence type="ECO:0000313" key="7">
    <source>
        <dbReference type="Proteomes" id="UP000809789"/>
    </source>
</evidence>
<keyword evidence="4" id="KW-0812">Transmembrane</keyword>
<reference evidence="6" key="1">
    <citation type="submission" date="2021-07" db="EMBL/GenBank/DDBJ databases">
        <title>Elsinoe batatas strain:CRI-CJ2 Genome sequencing and assembly.</title>
        <authorList>
            <person name="Huang L."/>
        </authorList>
    </citation>
    <scope>NUCLEOTIDE SEQUENCE</scope>
    <source>
        <strain evidence="6">CRI-CJ2</strain>
    </source>
</reference>
<accession>A0A8K0PMA3</accession>
<keyword evidence="4" id="KW-1133">Transmembrane helix</keyword>
<dbReference type="PROSITE" id="PS50850">
    <property type="entry name" value="MFS"/>
    <property type="match status" value="1"/>
</dbReference>
<keyword evidence="7" id="KW-1185">Reference proteome</keyword>
<proteinExistence type="inferred from homology"/>
<evidence type="ECO:0000256" key="2">
    <source>
        <dbReference type="ARBA" id="ARBA00006727"/>
    </source>
</evidence>
<dbReference type="GO" id="GO:0022857">
    <property type="term" value="F:transmembrane transporter activity"/>
    <property type="evidence" value="ECO:0007669"/>
    <property type="project" value="InterPro"/>
</dbReference>
<comment type="caution">
    <text evidence="6">The sequence shown here is derived from an EMBL/GenBank/DDBJ whole genome shotgun (WGS) entry which is preliminary data.</text>
</comment>
<dbReference type="InterPro" id="IPR036259">
    <property type="entry name" value="MFS_trans_sf"/>
</dbReference>
<dbReference type="OrthoDB" id="6499973at2759"/>
<feature type="compositionally biased region" description="Polar residues" evidence="3">
    <location>
        <begin position="1"/>
        <end position="14"/>
    </location>
</feature>
<protein>
    <recommendedName>
        <fullName evidence="5">Major facilitator superfamily (MFS) profile domain-containing protein</fullName>
    </recommendedName>
</protein>
<dbReference type="GO" id="GO:0016020">
    <property type="term" value="C:membrane"/>
    <property type="evidence" value="ECO:0007669"/>
    <property type="project" value="UniProtKB-SubCell"/>
</dbReference>
<feature type="transmembrane region" description="Helical" evidence="4">
    <location>
        <begin position="282"/>
        <end position="300"/>
    </location>
</feature>